<evidence type="ECO:0000313" key="2">
    <source>
        <dbReference type="Proteomes" id="UP000199101"/>
    </source>
</evidence>
<reference evidence="2" key="1">
    <citation type="submission" date="2016-08" db="EMBL/GenBank/DDBJ databases">
        <authorList>
            <person name="Varghese N."/>
            <person name="Submissions Spin"/>
        </authorList>
    </citation>
    <scope>NUCLEOTIDE SEQUENCE [LARGE SCALE GENOMIC DNA]</scope>
    <source>
        <strain evidence="2">HAMBI 2975</strain>
    </source>
</reference>
<keyword evidence="2" id="KW-1185">Reference proteome</keyword>
<sequence>MPSILPRSADLADEFGKRRQLAALSTDDAATLKHLARCQHAQAAHRRALLACVVVETLGA</sequence>
<evidence type="ECO:0000313" key="1">
    <source>
        <dbReference type="EMBL" id="SCB15308.1"/>
    </source>
</evidence>
<proteinExistence type="predicted"/>
<gene>
    <name evidence="1" type="ORF">GA0061103_2279</name>
</gene>
<dbReference type="Proteomes" id="UP000199101">
    <property type="component" value="Unassembled WGS sequence"/>
</dbReference>
<protein>
    <submittedName>
        <fullName evidence="1">Uncharacterized protein</fullName>
    </submittedName>
</protein>
<name>A0A1C3UIN1_9HYPH</name>
<dbReference type="EMBL" id="FMAG01000001">
    <property type="protein sequence ID" value="SCB15308.1"/>
    <property type="molecule type" value="Genomic_DNA"/>
</dbReference>
<dbReference type="STRING" id="410764.GA0061103_2279"/>
<organism evidence="1 2">
    <name type="scientific">Rhizobium multihospitium</name>
    <dbReference type="NCBI Taxonomy" id="410764"/>
    <lineage>
        <taxon>Bacteria</taxon>
        <taxon>Pseudomonadati</taxon>
        <taxon>Pseudomonadota</taxon>
        <taxon>Alphaproteobacteria</taxon>
        <taxon>Hyphomicrobiales</taxon>
        <taxon>Rhizobiaceae</taxon>
        <taxon>Rhizobium/Agrobacterium group</taxon>
        <taxon>Rhizobium</taxon>
    </lineage>
</organism>
<accession>A0A1C3UIN1</accession>
<dbReference type="AlphaFoldDB" id="A0A1C3UIN1"/>